<dbReference type="InterPro" id="IPR051398">
    <property type="entry name" value="Polysacch_Deacetylase"/>
</dbReference>
<dbReference type="Proteomes" id="UP000766904">
    <property type="component" value="Unassembled WGS sequence"/>
</dbReference>
<name>A0A8J8Q3H3_9EURY</name>
<accession>A0A8J8Q3H3</accession>
<comment type="caution">
    <text evidence="4">The sequence shown here is derived from an EMBL/GenBank/DDBJ whole genome shotgun (WGS) entry which is preliminary data.</text>
</comment>
<dbReference type="PANTHER" id="PTHR34216">
    <property type="match status" value="1"/>
</dbReference>
<dbReference type="InterPro" id="IPR002509">
    <property type="entry name" value="NODB_dom"/>
</dbReference>
<evidence type="ECO:0000256" key="1">
    <source>
        <dbReference type="ARBA" id="ARBA00004613"/>
    </source>
</evidence>
<dbReference type="CDD" id="cd10918">
    <property type="entry name" value="CE4_NodB_like_5s_6s"/>
    <property type="match status" value="1"/>
</dbReference>
<dbReference type="InterPro" id="IPR011330">
    <property type="entry name" value="Glyco_hydro/deAcase_b/a-brl"/>
</dbReference>
<keyword evidence="5" id="KW-1185">Reference proteome</keyword>
<evidence type="ECO:0000313" key="4">
    <source>
        <dbReference type="EMBL" id="TYL36435.1"/>
    </source>
</evidence>
<protein>
    <recommendedName>
        <fullName evidence="3">NodB homology domain-containing protein</fullName>
    </recommendedName>
</protein>
<feature type="domain" description="NodB homology" evidence="3">
    <location>
        <begin position="33"/>
        <end position="127"/>
    </location>
</feature>
<sequence>MVRVIVRADDIIGPGLVALADWFETYHPDVPCAAFAMETQRAWDRRSWQRARTMIEEYGWELGGHTRSHPKLSLLSEAEIRAAIERNVEDIERGLRSAGLEYSVASFAYPCGDFDERVVSILDELGLGCGLTYPDGFPYSSVDTIPDGADQLQWGVTHNGKFGTAVWNQRFDRVCERRDGLYVLCIHPGRWATSVLGTVTTYLDHELPVIVVAKSLARGLLQRRESKWDVLDEHLRYVKRADDVEFTTFRDCVEAPREA</sequence>
<dbReference type="AlphaFoldDB" id="A0A8J8Q3H3"/>
<dbReference type="Pfam" id="PF01522">
    <property type="entry name" value="Polysacc_deac_1"/>
    <property type="match status" value="1"/>
</dbReference>
<proteinExistence type="predicted"/>
<dbReference type="SUPFAM" id="SSF88713">
    <property type="entry name" value="Glycoside hydrolase/deacetylase"/>
    <property type="match status" value="1"/>
</dbReference>
<dbReference type="PANTHER" id="PTHR34216:SF3">
    <property type="entry name" value="POLY-BETA-1,6-N-ACETYL-D-GLUCOSAMINE N-DEACETYLASE"/>
    <property type="match status" value="1"/>
</dbReference>
<gene>
    <name evidence="4" type="ORF">CV102_22700</name>
</gene>
<dbReference type="EMBL" id="PHNJ01000018">
    <property type="protein sequence ID" value="TYL36435.1"/>
    <property type="molecule type" value="Genomic_DNA"/>
</dbReference>
<dbReference type="Gene3D" id="3.20.20.370">
    <property type="entry name" value="Glycoside hydrolase/deacetylase"/>
    <property type="match status" value="1"/>
</dbReference>
<dbReference type="RefSeq" id="WP_148860271.1">
    <property type="nucleotide sequence ID" value="NZ_PHNJ01000018.1"/>
</dbReference>
<evidence type="ECO:0000256" key="2">
    <source>
        <dbReference type="ARBA" id="ARBA00022729"/>
    </source>
</evidence>
<comment type="subcellular location">
    <subcellularLocation>
        <location evidence="1">Secreted</location>
    </subcellularLocation>
</comment>
<evidence type="ECO:0000259" key="3">
    <source>
        <dbReference type="Pfam" id="PF01522"/>
    </source>
</evidence>
<organism evidence="4 5">
    <name type="scientific">Natronococcus pandeyae</name>
    <dbReference type="NCBI Taxonomy" id="2055836"/>
    <lineage>
        <taxon>Archaea</taxon>
        <taxon>Methanobacteriati</taxon>
        <taxon>Methanobacteriota</taxon>
        <taxon>Stenosarchaea group</taxon>
        <taxon>Halobacteria</taxon>
        <taxon>Halobacteriales</taxon>
        <taxon>Natrialbaceae</taxon>
        <taxon>Natronococcus</taxon>
    </lineage>
</organism>
<keyword evidence="2" id="KW-0732">Signal</keyword>
<dbReference type="GO" id="GO:0005975">
    <property type="term" value="P:carbohydrate metabolic process"/>
    <property type="evidence" value="ECO:0007669"/>
    <property type="project" value="InterPro"/>
</dbReference>
<reference evidence="4" key="1">
    <citation type="submission" date="2017-11" db="EMBL/GenBank/DDBJ databases">
        <authorList>
            <person name="Kajale S.C."/>
            <person name="Sharma A."/>
        </authorList>
    </citation>
    <scope>NUCLEOTIDE SEQUENCE</scope>
    <source>
        <strain evidence="4">LS1_42</strain>
    </source>
</reference>
<dbReference type="GO" id="GO:0016810">
    <property type="term" value="F:hydrolase activity, acting on carbon-nitrogen (but not peptide) bonds"/>
    <property type="evidence" value="ECO:0007669"/>
    <property type="project" value="InterPro"/>
</dbReference>
<evidence type="ECO:0000313" key="5">
    <source>
        <dbReference type="Proteomes" id="UP000766904"/>
    </source>
</evidence>
<dbReference type="GO" id="GO:0005576">
    <property type="term" value="C:extracellular region"/>
    <property type="evidence" value="ECO:0007669"/>
    <property type="project" value="UniProtKB-SubCell"/>
</dbReference>